<dbReference type="EMBL" id="SWKR01000001">
    <property type="protein sequence ID" value="TKD53306.1"/>
    <property type="molecule type" value="Genomic_DNA"/>
</dbReference>
<evidence type="ECO:0000259" key="1">
    <source>
        <dbReference type="Pfam" id="PF13467"/>
    </source>
</evidence>
<dbReference type="InterPro" id="IPR038268">
    <property type="entry name" value="RHH_sf"/>
</dbReference>
<dbReference type="InterPro" id="IPR027373">
    <property type="entry name" value="RHH_dom"/>
</dbReference>
<dbReference type="Proteomes" id="UP000309138">
    <property type="component" value="Unassembled WGS sequence"/>
</dbReference>
<keyword evidence="3" id="KW-1185">Reference proteome</keyword>
<dbReference type="OrthoDB" id="7477016at2"/>
<name>A0A4U1LAC1_9SPHN</name>
<dbReference type="Gene3D" id="1.10.3990.20">
    <property type="entry name" value="protein bp1543"/>
    <property type="match status" value="1"/>
</dbReference>
<evidence type="ECO:0000313" key="2">
    <source>
        <dbReference type="EMBL" id="TKD53306.1"/>
    </source>
</evidence>
<evidence type="ECO:0000313" key="3">
    <source>
        <dbReference type="Proteomes" id="UP000309138"/>
    </source>
</evidence>
<comment type="caution">
    <text evidence="2">The sequence shown here is derived from an EMBL/GenBank/DDBJ whole genome shotgun (WGS) entry which is preliminary data.</text>
</comment>
<organism evidence="2 3">
    <name type="scientific">Sphingomonas baiyangensis</name>
    <dbReference type="NCBI Taxonomy" id="2572576"/>
    <lineage>
        <taxon>Bacteria</taxon>
        <taxon>Pseudomonadati</taxon>
        <taxon>Pseudomonadota</taxon>
        <taxon>Alphaproteobacteria</taxon>
        <taxon>Sphingomonadales</taxon>
        <taxon>Sphingomonadaceae</taxon>
        <taxon>Sphingomonas</taxon>
    </lineage>
</organism>
<proteinExistence type="predicted"/>
<gene>
    <name evidence="2" type="ORF">FBR43_03010</name>
</gene>
<protein>
    <submittedName>
        <fullName evidence="2">Aryl-sulfate sulfotransferase</fullName>
    </submittedName>
</protein>
<dbReference type="Pfam" id="PF13467">
    <property type="entry name" value="RHH_4"/>
    <property type="match status" value="1"/>
</dbReference>
<dbReference type="RefSeq" id="WP_136941724.1">
    <property type="nucleotide sequence ID" value="NZ_SWKR01000001.1"/>
</dbReference>
<keyword evidence="2" id="KW-0808">Transferase</keyword>
<accession>A0A4U1LAC1</accession>
<dbReference type="AlphaFoldDB" id="A0A4U1LAC1"/>
<sequence length="91" mass="9478">MTRVAAPDGGFVGPVKRSITIAGHASSLSLEPPFWQALEAAARARGLPLSALVAAIDAARIESDDPPNLASAIRSWLLIDAQRTSARSVTT</sequence>
<feature type="domain" description="Ribbon-helix-helix" evidence="1">
    <location>
        <begin position="14"/>
        <end position="78"/>
    </location>
</feature>
<reference evidence="2 3" key="1">
    <citation type="submission" date="2019-04" db="EMBL/GenBank/DDBJ databases">
        <authorList>
            <person name="Yang Y."/>
            <person name="Wei D."/>
        </authorList>
    </citation>
    <scope>NUCLEOTIDE SEQUENCE [LARGE SCALE GENOMIC DNA]</scope>
    <source>
        <strain evidence="2 3">L-1-4w-11</strain>
    </source>
</reference>
<dbReference type="GO" id="GO:0016740">
    <property type="term" value="F:transferase activity"/>
    <property type="evidence" value="ECO:0007669"/>
    <property type="project" value="UniProtKB-KW"/>
</dbReference>